<name>G9MPG8_HYPVG</name>
<evidence type="ECO:0000313" key="4">
    <source>
        <dbReference type="Proteomes" id="UP000007115"/>
    </source>
</evidence>
<evidence type="ECO:0000256" key="2">
    <source>
        <dbReference type="SAM" id="SignalP"/>
    </source>
</evidence>
<dbReference type="eggNOG" id="ENOG502RPED">
    <property type="taxonomic scope" value="Eukaryota"/>
</dbReference>
<dbReference type="OrthoDB" id="4899851at2759"/>
<evidence type="ECO:0000256" key="1">
    <source>
        <dbReference type="SAM" id="Phobius"/>
    </source>
</evidence>
<keyword evidence="1" id="KW-0812">Transmembrane</keyword>
<sequence length="106" mass="11416">MVFKLLKHLTLLFVLLGLALAEYGAVSSEVTAISIHGQRGDILTYHDNSSTFNASTPASPSSIKASSFNIERSRLKADLTNLILQEPGFALLSVTFVLMSGGMIFL</sequence>
<keyword evidence="1" id="KW-0472">Membrane</keyword>
<dbReference type="OMA" id="IMQEPGF"/>
<keyword evidence="1" id="KW-1133">Transmembrane helix</keyword>
<feature type="signal peptide" evidence="2">
    <location>
        <begin position="1"/>
        <end position="21"/>
    </location>
</feature>
<evidence type="ECO:0000313" key="3">
    <source>
        <dbReference type="EMBL" id="EHK23769.1"/>
    </source>
</evidence>
<dbReference type="VEuPathDB" id="FungiDB:TRIVIDRAFT_221017"/>
<dbReference type="InParanoid" id="G9MPG8"/>
<dbReference type="Proteomes" id="UP000007115">
    <property type="component" value="Unassembled WGS sequence"/>
</dbReference>
<reference evidence="3 4" key="1">
    <citation type="journal article" date="2011" name="Genome Biol.">
        <title>Comparative genome sequence analysis underscores mycoparasitism as the ancestral life style of Trichoderma.</title>
        <authorList>
            <person name="Kubicek C.P."/>
            <person name="Herrera-Estrella A."/>
            <person name="Seidl-Seiboth V."/>
            <person name="Martinez D.A."/>
            <person name="Druzhinina I.S."/>
            <person name="Thon M."/>
            <person name="Zeilinger S."/>
            <person name="Casas-Flores S."/>
            <person name="Horwitz B.A."/>
            <person name="Mukherjee P.K."/>
            <person name="Mukherjee M."/>
            <person name="Kredics L."/>
            <person name="Alcaraz L.D."/>
            <person name="Aerts A."/>
            <person name="Antal Z."/>
            <person name="Atanasova L."/>
            <person name="Cervantes-Badillo M.G."/>
            <person name="Challacombe J."/>
            <person name="Chertkov O."/>
            <person name="McCluskey K."/>
            <person name="Coulpier F."/>
            <person name="Deshpande N."/>
            <person name="von Doehren H."/>
            <person name="Ebbole D.J."/>
            <person name="Esquivel-Naranjo E.U."/>
            <person name="Fekete E."/>
            <person name="Flipphi M."/>
            <person name="Glaser F."/>
            <person name="Gomez-Rodriguez E.Y."/>
            <person name="Gruber S."/>
            <person name="Han C."/>
            <person name="Henrissat B."/>
            <person name="Hermosa R."/>
            <person name="Hernandez-Onate M."/>
            <person name="Karaffa L."/>
            <person name="Kosti I."/>
            <person name="Le Crom S."/>
            <person name="Lindquist E."/>
            <person name="Lucas S."/>
            <person name="Luebeck M."/>
            <person name="Luebeck P.S."/>
            <person name="Margeot A."/>
            <person name="Metz B."/>
            <person name="Misra M."/>
            <person name="Nevalainen H."/>
            <person name="Omann M."/>
            <person name="Packer N."/>
            <person name="Perrone G."/>
            <person name="Uresti-Rivera E.E."/>
            <person name="Salamov A."/>
            <person name="Schmoll M."/>
            <person name="Seiboth B."/>
            <person name="Shapiro H."/>
            <person name="Sukno S."/>
            <person name="Tamayo-Ramos J.A."/>
            <person name="Tisch D."/>
            <person name="Wiest A."/>
            <person name="Wilkinson H.H."/>
            <person name="Zhang M."/>
            <person name="Coutinho P.M."/>
            <person name="Kenerley C.M."/>
            <person name="Monte E."/>
            <person name="Baker S.E."/>
            <person name="Grigoriev I.V."/>
        </authorList>
    </citation>
    <scope>NUCLEOTIDE SEQUENCE [LARGE SCALE GENOMIC DNA]</scope>
    <source>
        <strain evidence="4">Gv29-8 / FGSC 10586</strain>
    </source>
</reference>
<dbReference type="EMBL" id="ABDF02000005">
    <property type="protein sequence ID" value="EHK23769.1"/>
    <property type="molecule type" value="Genomic_DNA"/>
</dbReference>
<keyword evidence="2" id="KW-0732">Signal</keyword>
<proteinExistence type="predicted"/>
<comment type="caution">
    <text evidence="3">The sequence shown here is derived from an EMBL/GenBank/DDBJ whole genome shotgun (WGS) entry which is preliminary data.</text>
</comment>
<dbReference type="GeneID" id="25791525"/>
<feature type="chain" id="PRO_5003523521" evidence="2">
    <location>
        <begin position="22"/>
        <end position="106"/>
    </location>
</feature>
<dbReference type="RefSeq" id="XP_013957974.1">
    <property type="nucleotide sequence ID" value="XM_014102499.1"/>
</dbReference>
<gene>
    <name evidence="3" type="ORF">TRIVIDRAFT_221017</name>
</gene>
<feature type="transmembrane region" description="Helical" evidence="1">
    <location>
        <begin position="88"/>
        <end position="105"/>
    </location>
</feature>
<protein>
    <submittedName>
        <fullName evidence="3">Uncharacterized protein</fullName>
    </submittedName>
</protein>
<dbReference type="AlphaFoldDB" id="G9MPG8"/>
<organism evidence="3 4">
    <name type="scientific">Hypocrea virens (strain Gv29-8 / FGSC 10586)</name>
    <name type="common">Gliocladium virens</name>
    <name type="synonym">Trichoderma virens</name>
    <dbReference type="NCBI Taxonomy" id="413071"/>
    <lineage>
        <taxon>Eukaryota</taxon>
        <taxon>Fungi</taxon>
        <taxon>Dikarya</taxon>
        <taxon>Ascomycota</taxon>
        <taxon>Pezizomycotina</taxon>
        <taxon>Sordariomycetes</taxon>
        <taxon>Hypocreomycetidae</taxon>
        <taxon>Hypocreales</taxon>
        <taxon>Hypocreaceae</taxon>
        <taxon>Trichoderma</taxon>
    </lineage>
</organism>
<keyword evidence="4" id="KW-1185">Reference proteome</keyword>
<dbReference type="HOGENOM" id="CLU_2184332_0_0_1"/>
<accession>G9MPG8</accession>